<dbReference type="RefSeq" id="WP_318598153.1">
    <property type="nucleotide sequence ID" value="NZ_JAWSTH010000041.1"/>
</dbReference>
<dbReference type="PANTHER" id="PTHR43433:SF5">
    <property type="entry name" value="AB HYDROLASE-1 DOMAIN-CONTAINING PROTEIN"/>
    <property type="match status" value="1"/>
</dbReference>
<dbReference type="Pfam" id="PF00561">
    <property type="entry name" value="Abhydrolase_1"/>
    <property type="match status" value="1"/>
</dbReference>
<dbReference type="InterPro" id="IPR050471">
    <property type="entry name" value="AB_hydrolase"/>
</dbReference>
<sequence length="303" mass="33074">MSERLYDAGRGVTICAEGFGDPADPPVLLVMGLGMQMIRWHESFIADLTRRGLYVIRFDNRDSGRSTCFPEIPLPTPPQLLRRRFDARQYTLAEMAQDTIGLLDALGLERVHVVGASMGGMIAQVLAIDHPRRLRSLTSIMSSPGSRWNGQPALKTYPILLRRAPSGLDGYLSQQVAVQRAIGSPGVPPDDPIFLDIARRAYERNPDPTGRGRQLAAILASGDRTRALRTVATPSLVIHGAADRMIALSGGRATARAIPGAELHVVPGMGHDLPRQNWDEVLGAIAHHVNEVERDLSPPLSRR</sequence>
<name>A0ABU4HR99_9ACTN</name>
<protein>
    <submittedName>
        <fullName evidence="2">Alpha/beta hydrolase</fullName>
    </submittedName>
</protein>
<keyword evidence="3" id="KW-1185">Reference proteome</keyword>
<proteinExistence type="predicted"/>
<dbReference type="Gene3D" id="3.40.50.1820">
    <property type="entry name" value="alpha/beta hydrolase"/>
    <property type="match status" value="1"/>
</dbReference>
<reference evidence="3" key="1">
    <citation type="submission" date="2023-07" db="EMBL/GenBank/DDBJ databases">
        <title>Conexibacter stalactiti sp. nov., isolated from stalactites in a lava cave and emended description of the genus Conexibacter.</title>
        <authorList>
            <person name="Lee S.D."/>
        </authorList>
    </citation>
    <scope>NUCLEOTIDE SEQUENCE [LARGE SCALE GENOMIC DNA]</scope>
    <source>
        <strain evidence="3">KCTC 39840</strain>
    </source>
</reference>
<evidence type="ECO:0000313" key="2">
    <source>
        <dbReference type="EMBL" id="MDW5595812.1"/>
    </source>
</evidence>
<dbReference type="EMBL" id="JAWSTH010000041">
    <property type="protein sequence ID" value="MDW5595812.1"/>
    <property type="molecule type" value="Genomic_DNA"/>
</dbReference>
<dbReference type="PANTHER" id="PTHR43433">
    <property type="entry name" value="HYDROLASE, ALPHA/BETA FOLD FAMILY PROTEIN"/>
    <property type="match status" value="1"/>
</dbReference>
<evidence type="ECO:0000259" key="1">
    <source>
        <dbReference type="Pfam" id="PF00561"/>
    </source>
</evidence>
<dbReference type="PRINTS" id="PR00111">
    <property type="entry name" value="ABHYDROLASE"/>
</dbReference>
<reference evidence="2 3" key="2">
    <citation type="submission" date="2023-10" db="EMBL/GenBank/DDBJ databases">
        <authorList>
            <person name="Han X.F."/>
        </authorList>
    </citation>
    <scope>NUCLEOTIDE SEQUENCE [LARGE SCALE GENOMIC DNA]</scope>
    <source>
        <strain evidence="2 3">KCTC 39840</strain>
    </source>
</reference>
<dbReference type="SUPFAM" id="SSF53474">
    <property type="entry name" value="alpha/beta-Hydrolases"/>
    <property type="match status" value="1"/>
</dbReference>
<dbReference type="InterPro" id="IPR029058">
    <property type="entry name" value="AB_hydrolase_fold"/>
</dbReference>
<accession>A0ABU4HR99</accession>
<dbReference type="GO" id="GO:0016787">
    <property type="term" value="F:hydrolase activity"/>
    <property type="evidence" value="ECO:0007669"/>
    <property type="project" value="UniProtKB-KW"/>
</dbReference>
<dbReference type="InterPro" id="IPR000073">
    <property type="entry name" value="AB_hydrolase_1"/>
</dbReference>
<comment type="caution">
    <text evidence="2">The sequence shown here is derived from an EMBL/GenBank/DDBJ whole genome shotgun (WGS) entry which is preliminary data.</text>
</comment>
<feature type="domain" description="AB hydrolase-1" evidence="1">
    <location>
        <begin position="25"/>
        <end position="145"/>
    </location>
</feature>
<organism evidence="2 3">
    <name type="scientific">Conexibacter stalactiti</name>
    <dbReference type="NCBI Taxonomy" id="1940611"/>
    <lineage>
        <taxon>Bacteria</taxon>
        <taxon>Bacillati</taxon>
        <taxon>Actinomycetota</taxon>
        <taxon>Thermoleophilia</taxon>
        <taxon>Solirubrobacterales</taxon>
        <taxon>Conexibacteraceae</taxon>
        <taxon>Conexibacter</taxon>
    </lineage>
</organism>
<evidence type="ECO:0000313" key="3">
    <source>
        <dbReference type="Proteomes" id="UP001284601"/>
    </source>
</evidence>
<dbReference type="Proteomes" id="UP001284601">
    <property type="component" value="Unassembled WGS sequence"/>
</dbReference>
<keyword evidence="2" id="KW-0378">Hydrolase</keyword>
<gene>
    <name evidence="2" type="ORF">R7226_15800</name>
</gene>